<dbReference type="AlphaFoldDB" id="A0A318RDR3"/>
<sequence>MKRTQLNVSIDPKLLEKIKESARISGKSLVSYVSDCFVNQIQNLPVESIDSRFHMIEQRLQSIEKKLDFPVYESYVKPSFTPHELQNFNEFIKAVFSKELKRKGYRSMKEAWNDFINHINCFEQWNETCSFRLKESLFIEHADPLTSEEINHLKEGQVCPQPIRTGIINWINNSNRGECCCSDKKFPSQQQICEKGSILVEDIYS</sequence>
<dbReference type="Proteomes" id="UP000247807">
    <property type="component" value="Unassembled WGS sequence"/>
</dbReference>
<protein>
    <recommendedName>
        <fullName evidence="3">Protein family PM-12</fullName>
    </recommendedName>
</protein>
<dbReference type="EMBL" id="QJUE01000005">
    <property type="protein sequence ID" value="PYE01372.1"/>
    <property type="molecule type" value="Genomic_DNA"/>
</dbReference>
<evidence type="ECO:0008006" key="3">
    <source>
        <dbReference type="Google" id="ProtNLM"/>
    </source>
</evidence>
<proteinExistence type="predicted"/>
<gene>
    <name evidence="1" type="ORF">DNJ73_08155</name>
</gene>
<evidence type="ECO:0000313" key="2">
    <source>
        <dbReference type="Proteomes" id="UP000247807"/>
    </source>
</evidence>
<dbReference type="OrthoDB" id="539047at2"/>
<organism evidence="1 2">
    <name type="scientific">Prochlorococcus marinus XMU1408</name>
    <dbReference type="NCBI Taxonomy" id="2213228"/>
    <lineage>
        <taxon>Bacteria</taxon>
        <taxon>Bacillati</taxon>
        <taxon>Cyanobacteriota</taxon>
        <taxon>Cyanophyceae</taxon>
        <taxon>Synechococcales</taxon>
        <taxon>Prochlorococcaceae</taxon>
        <taxon>Prochlorococcus</taxon>
    </lineage>
</organism>
<dbReference type="RefSeq" id="WP_158467201.1">
    <property type="nucleotide sequence ID" value="NZ_QJUE01000005.1"/>
</dbReference>
<reference evidence="1 2" key="1">
    <citation type="journal article" date="2018" name="Appl. Environ. Microbiol.">
        <title>Genome rearrangement shapes Prochlorococcus ecological adaptation.</title>
        <authorList>
            <person name="Yan W."/>
            <person name="Wei S."/>
            <person name="Wang Q."/>
            <person name="Xiao X."/>
            <person name="Zeng Q."/>
            <person name="Jiao N."/>
            <person name="Zhang R."/>
        </authorList>
    </citation>
    <scope>NUCLEOTIDE SEQUENCE [LARGE SCALE GENOMIC DNA]</scope>
    <source>
        <strain evidence="1 2">XMU1408</strain>
    </source>
</reference>
<evidence type="ECO:0000313" key="1">
    <source>
        <dbReference type="EMBL" id="PYE01372.1"/>
    </source>
</evidence>
<comment type="caution">
    <text evidence="1">The sequence shown here is derived from an EMBL/GenBank/DDBJ whole genome shotgun (WGS) entry which is preliminary data.</text>
</comment>
<accession>A0A318RDR3</accession>
<name>A0A318RDR3_PROMR</name>